<dbReference type="Gene3D" id="1.20.960.30">
    <property type="match status" value="1"/>
</dbReference>
<evidence type="ECO:0000256" key="1">
    <source>
        <dbReference type="ARBA" id="ARBA00022574"/>
    </source>
</evidence>
<dbReference type="InterPro" id="IPR015943">
    <property type="entry name" value="WD40/YVTN_repeat-like_dom_sf"/>
</dbReference>
<evidence type="ECO:0000256" key="3">
    <source>
        <dbReference type="PROSITE-ProRule" id="PRU00221"/>
    </source>
</evidence>
<dbReference type="RefSeq" id="XP_018638029.1">
    <property type="nucleotide sequence ID" value="XM_018782956.1"/>
</dbReference>
<dbReference type="PRINTS" id="PR00320">
    <property type="entry name" value="GPROTEINBRPT"/>
</dbReference>
<dbReference type="PhylomeDB" id="A0A125YRU9"/>
<dbReference type="InterPro" id="IPR020472">
    <property type="entry name" value="WD40_PAC1"/>
</dbReference>
<keyword evidence="6" id="KW-0328">Glycosyltransferase</keyword>
<evidence type="ECO:0000313" key="6">
    <source>
        <dbReference type="EMBL" id="EPT31507.1"/>
    </source>
</evidence>
<evidence type="ECO:0000256" key="4">
    <source>
        <dbReference type="SAM" id="Coils"/>
    </source>
</evidence>
<dbReference type="PANTHER" id="PTHR44129">
    <property type="entry name" value="WD REPEAT-CONTAINING PROTEIN POP1"/>
    <property type="match status" value="1"/>
</dbReference>
<dbReference type="OrthoDB" id="674604at2759"/>
<dbReference type="VEuPathDB" id="ToxoDB:TGME49_319570"/>
<dbReference type="InterPro" id="IPR036322">
    <property type="entry name" value="WD40_repeat_dom_sf"/>
</dbReference>
<feature type="region of interest" description="Disordered" evidence="5">
    <location>
        <begin position="178"/>
        <end position="198"/>
    </location>
</feature>
<feature type="compositionally biased region" description="Basic and acidic residues" evidence="5">
    <location>
        <begin position="270"/>
        <end position="290"/>
    </location>
</feature>
<evidence type="ECO:0000313" key="7">
    <source>
        <dbReference type="Proteomes" id="UP000001529"/>
    </source>
</evidence>
<dbReference type="EMBL" id="CM002038">
    <property type="protein sequence ID" value="EPT31507.1"/>
    <property type="molecule type" value="Genomic_DNA"/>
</dbReference>
<feature type="repeat" description="WD" evidence="3">
    <location>
        <begin position="637"/>
        <end position="669"/>
    </location>
</feature>
<dbReference type="AlphaFoldDB" id="A0A125YRU9"/>
<sequence>MDFRGTARRFGREQRFTARASWFLFASKTLESDFFWKNPLRTVRVCVDGRSELKRRNLSSITRFTQRRGQRRFLARASLFPPPFCPLLCDPTYVTAQEVRSLKVRSCSISELCFFCVVPACAIDSDPRETVEPFVLTPMSLRKRQEEQLHQALLLYLQQRFPETARVFQEEAQLHGGTAGVSADASSGGNLENEGASPGRERLSAALDMDADLLPRRWAATARLQASVARLQNQVSRQQEQIALLMSAAAGRDAGGDAFASEPSGANGAVEKDKEAAVHTAEDSAKREERSLTLPAGPAVYVLPGQRCPVNALAVHPLLAQLVTAADDGIVRVFHIMRNSGKFESQFKAHSASVNDVAFDPSGRWFGSASSDMTVRIFDVQQNYEPFRTLQGHDDVVSALQFCELAGSRAGAQPCSAFSASPDVSSVSSLFVFSCSRDGTVKLWSLASGLCLRTFSPSPEESFSLNKEAWIRDVAVPEESLRAAKVFASCGNGQKVTLWRYDLGVSVREMTGHSHVVESVVFASEKMLRLLHAQKRAPSPLPGSILDETALQETEKSAGTSSVLRVAGLVLFSASRDRTLRMWDAMQGTTMHVFVGHDNWVRRVVLHPGGSHIISCSDDRSIRCWNILSGACERVLSSAHSQFVTCLGFDLSTQLLASGSLDCTVKLWSCNRAQQKELAEKQLKKSEGPA</sequence>
<feature type="repeat" description="WD" evidence="3">
    <location>
        <begin position="431"/>
        <end position="454"/>
    </location>
</feature>
<dbReference type="SUPFAM" id="SSF109925">
    <property type="entry name" value="Lissencephaly-1 protein (Lis-1, PAF-AH alpha) N-terminal domain"/>
    <property type="match status" value="1"/>
</dbReference>
<dbReference type="GeneID" id="7901254"/>
<feature type="repeat" description="WD" evidence="3">
    <location>
        <begin position="594"/>
        <end position="635"/>
    </location>
</feature>
<dbReference type="InterPro" id="IPR050349">
    <property type="entry name" value="WD_LIS1/nudF_dynein_reg"/>
</dbReference>
<feature type="region of interest" description="Disordered" evidence="5">
    <location>
        <begin position="255"/>
        <end position="290"/>
    </location>
</feature>
<keyword evidence="4" id="KW-0175">Coiled coil</keyword>
<protein>
    <submittedName>
        <fullName evidence="6">WD domain, G-beta repeat-containing protein</fullName>
        <ecNumber evidence="6">2.4.1.37</ecNumber>
    </submittedName>
</protein>
<keyword evidence="7" id="KW-1185">Reference proteome</keyword>
<feature type="coiled-coil region" evidence="4">
    <location>
        <begin position="221"/>
        <end position="248"/>
    </location>
</feature>
<dbReference type="Proteomes" id="UP000001529">
    <property type="component" value="Chromosome IV"/>
</dbReference>
<dbReference type="CDD" id="cd00200">
    <property type="entry name" value="WD40"/>
    <property type="match status" value="1"/>
</dbReference>
<evidence type="ECO:0000256" key="5">
    <source>
        <dbReference type="SAM" id="MobiDB-lite"/>
    </source>
</evidence>
<proteinExistence type="predicted"/>
<dbReference type="GO" id="GO:0004381">
    <property type="term" value="F:fucosylgalactoside 3-alpha-galactosyltransferase activity"/>
    <property type="evidence" value="ECO:0007669"/>
    <property type="project" value="UniProtKB-EC"/>
</dbReference>
<dbReference type="EMBL" id="KE138818">
    <property type="protein sequence ID" value="EPT31507.1"/>
    <property type="molecule type" value="Genomic_DNA"/>
</dbReference>
<dbReference type="PROSITE" id="PS50294">
    <property type="entry name" value="WD_REPEATS_REGION"/>
    <property type="match status" value="3"/>
</dbReference>
<dbReference type="SUPFAM" id="SSF50978">
    <property type="entry name" value="WD40 repeat-like"/>
    <property type="match status" value="1"/>
</dbReference>
<dbReference type="Pfam" id="PF00400">
    <property type="entry name" value="WD40"/>
    <property type="match status" value="5"/>
</dbReference>
<keyword evidence="6" id="KW-0808">Transferase</keyword>
<dbReference type="InterPro" id="IPR001680">
    <property type="entry name" value="WD40_rpt"/>
</dbReference>
<feature type="repeat" description="WD" evidence="3">
    <location>
        <begin position="571"/>
        <end position="593"/>
    </location>
</feature>
<feature type="repeat" description="WD" evidence="3">
    <location>
        <begin position="347"/>
        <end position="381"/>
    </location>
</feature>
<dbReference type="PROSITE" id="PS50082">
    <property type="entry name" value="WD_REPEATS_2"/>
    <property type="match status" value="5"/>
</dbReference>
<dbReference type="KEGG" id="tgo:TGME49_319570"/>
<organism evidence="6 7">
    <name type="scientific">Toxoplasma gondii (strain ATCC 50611 / Me49)</name>
    <dbReference type="NCBI Taxonomy" id="508771"/>
    <lineage>
        <taxon>Eukaryota</taxon>
        <taxon>Sar</taxon>
        <taxon>Alveolata</taxon>
        <taxon>Apicomplexa</taxon>
        <taxon>Conoidasida</taxon>
        <taxon>Coccidia</taxon>
        <taxon>Eucoccidiorida</taxon>
        <taxon>Eimeriorina</taxon>
        <taxon>Sarcocystidae</taxon>
        <taxon>Toxoplasma</taxon>
    </lineage>
</organism>
<gene>
    <name evidence="6" type="ORF">TGME49_319570</name>
</gene>
<reference evidence="6" key="1">
    <citation type="submission" date="2013-04" db="EMBL/GenBank/DDBJ databases">
        <authorList>
            <person name="Sibley D."/>
            <person name="Venepally P."/>
            <person name="Karamycheva S."/>
            <person name="Hadjithomas M."/>
            <person name="Khan A."/>
            <person name="Brunk B."/>
            <person name="Roos D."/>
            <person name="Caler E."/>
            <person name="Lorenzi H."/>
        </authorList>
    </citation>
    <scope>NUCLEOTIDE SEQUENCE [LARGE SCALE GENOMIC DNA]</scope>
    <source>
        <strain evidence="6">ME49</strain>
    </source>
</reference>
<dbReference type="InterPro" id="IPR037190">
    <property type="entry name" value="LIS1_N"/>
</dbReference>
<evidence type="ECO:0000256" key="2">
    <source>
        <dbReference type="ARBA" id="ARBA00022737"/>
    </source>
</evidence>
<accession>A0A125YRU9</accession>
<dbReference type="Gene3D" id="2.130.10.10">
    <property type="entry name" value="YVTN repeat-like/Quinoprotein amine dehydrogenase"/>
    <property type="match status" value="1"/>
</dbReference>
<keyword evidence="1 3" id="KW-0853">WD repeat</keyword>
<keyword evidence="2" id="KW-0677">Repeat</keyword>
<dbReference type="SMART" id="SM00320">
    <property type="entry name" value="WD40"/>
    <property type="match status" value="7"/>
</dbReference>
<dbReference type="EC" id="2.4.1.37" evidence="6"/>
<name>A0A125YRU9_TOXGM</name>